<proteinExistence type="predicted"/>
<dbReference type="GO" id="GO:0000178">
    <property type="term" value="C:exosome (RNase complex)"/>
    <property type="evidence" value="ECO:0007669"/>
    <property type="project" value="UniProtKB-KW"/>
</dbReference>
<dbReference type="InterPro" id="IPR004088">
    <property type="entry name" value="KH_dom_type_1"/>
</dbReference>
<evidence type="ECO:0000256" key="3">
    <source>
        <dbReference type="SAM" id="MobiDB-lite"/>
    </source>
</evidence>
<dbReference type="GO" id="GO:0071034">
    <property type="term" value="P:CUT catabolic process"/>
    <property type="evidence" value="ECO:0007669"/>
    <property type="project" value="TreeGrafter"/>
</dbReference>
<dbReference type="SUPFAM" id="SSF54791">
    <property type="entry name" value="Eukaryotic type KH-domain (KH-domain type I)"/>
    <property type="match status" value="1"/>
</dbReference>
<protein>
    <recommendedName>
        <fullName evidence="4">K Homology domain-containing protein</fullName>
    </recommendedName>
</protein>
<evidence type="ECO:0000256" key="2">
    <source>
        <dbReference type="ARBA" id="ARBA00022884"/>
    </source>
</evidence>
<keyword evidence="2" id="KW-0694">RNA-binding</keyword>
<dbReference type="Gene3D" id="2.40.50.140">
    <property type="entry name" value="Nucleic acid-binding proteins"/>
    <property type="match status" value="1"/>
</dbReference>
<dbReference type="Pfam" id="PF00013">
    <property type="entry name" value="KH_1"/>
    <property type="match status" value="1"/>
</dbReference>
<dbReference type="PROSITE" id="PS50084">
    <property type="entry name" value="KH_TYPE_1"/>
    <property type="match status" value="1"/>
</dbReference>
<dbReference type="GO" id="GO:0071051">
    <property type="term" value="P:poly(A)-dependent snoRNA 3'-end processing"/>
    <property type="evidence" value="ECO:0007669"/>
    <property type="project" value="TreeGrafter"/>
</dbReference>
<dbReference type="SUPFAM" id="SSF50249">
    <property type="entry name" value="Nucleic acid-binding proteins"/>
    <property type="match status" value="1"/>
</dbReference>
<dbReference type="Gene3D" id="3.30.1370.10">
    <property type="entry name" value="K Homology domain, type 1"/>
    <property type="match status" value="1"/>
</dbReference>
<dbReference type="InterPro" id="IPR026699">
    <property type="entry name" value="Exosome_RNA_bind1/RRP40/RRP4"/>
</dbReference>
<dbReference type="Gene3D" id="2.40.50.100">
    <property type="match status" value="1"/>
</dbReference>
<sequence length="236" mass="25591">MNGRPVARLDSMSKKNDAGGPRDTQRAESLVVPGEDLGELKGQEAGHGVLVMEGRLRATKQGRMMNKGSTVTVEPLHTRYIPRPSDLAIGYIEGCTNNIWFVELGAPFNAILPMSLGPGKVEFGGTRSVMDIGEAILCRVQEVEETHSSVVTMKGMGLRKIRSGVIEEIAPHLLGRLIGRGGNSLSQLKEDSECRIVVADNGRMWIDGDLDGILEVRRRLNSLTEESRLIPVGGGH</sequence>
<dbReference type="SMART" id="SM00322">
    <property type="entry name" value="KH"/>
    <property type="match status" value="1"/>
</dbReference>
<reference evidence="5" key="1">
    <citation type="submission" date="2018-05" db="EMBL/GenBank/DDBJ databases">
        <authorList>
            <person name="Lanie J.A."/>
            <person name="Ng W.-L."/>
            <person name="Kazmierczak K.M."/>
            <person name="Andrzejewski T.M."/>
            <person name="Davidsen T.M."/>
            <person name="Wayne K.J."/>
            <person name="Tettelin H."/>
            <person name="Glass J.I."/>
            <person name="Rusch D."/>
            <person name="Podicherti R."/>
            <person name="Tsui H.-C.T."/>
            <person name="Winkler M.E."/>
        </authorList>
    </citation>
    <scope>NUCLEOTIDE SEQUENCE</scope>
</reference>
<dbReference type="AlphaFoldDB" id="A0A381QFI1"/>
<dbReference type="InterPro" id="IPR012340">
    <property type="entry name" value="NA-bd_OB-fold"/>
</dbReference>
<gene>
    <name evidence="5" type="ORF">METZ01_LOCUS30508</name>
</gene>
<accession>A0A381QFI1</accession>
<dbReference type="GO" id="GO:0000467">
    <property type="term" value="P:exonucleolytic trimming to generate mature 3'-end of 5.8S rRNA from tricistronic rRNA transcript (SSU-rRNA, 5.8S rRNA, LSU-rRNA)"/>
    <property type="evidence" value="ECO:0007669"/>
    <property type="project" value="TreeGrafter"/>
</dbReference>
<dbReference type="InterPro" id="IPR004087">
    <property type="entry name" value="KH_dom"/>
</dbReference>
<feature type="region of interest" description="Disordered" evidence="3">
    <location>
        <begin position="1"/>
        <end position="26"/>
    </location>
</feature>
<organism evidence="5">
    <name type="scientific">marine metagenome</name>
    <dbReference type="NCBI Taxonomy" id="408172"/>
    <lineage>
        <taxon>unclassified sequences</taxon>
        <taxon>metagenomes</taxon>
        <taxon>ecological metagenomes</taxon>
    </lineage>
</organism>
<evidence type="ECO:0000313" key="5">
    <source>
        <dbReference type="EMBL" id="SUZ77654.1"/>
    </source>
</evidence>
<dbReference type="PANTHER" id="PTHR21321">
    <property type="entry name" value="PNAS-3 RELATED"/>
    <property type="match status" value="1"/>
</dbReference>
<name>A0A381QFI1_9ZZZZ</name>
<keyword evidence="1" id="KW-0271">Exosome</keyword>
<evidence type="ECO:0000256" key="1">
    <source>
        <dbReference type="ARBA" id="ARBA00022835"/>
    </source>
</evidence>
<dbReference type="EMBL" id="UINC01001325">
    <property type="protein sequence ID" value="SUZ77654.1"/>
    <property type="molecule type" value="Genomic_DNA"/>
</dbReference>
<dbReference type="PANTHER" id="PTHR21321:SF4">
    <property type="entry name" value="EXOSOME COMPLEX COMPONENT RRP4"/>
    <property type="match status" value="1"/>
</dbReference>
<dbReference type="GO" id="GO:0003723">
    <property type="term" value="F:RNA binding"/>
    <property type="evidence" value="ECO:0007669"/>
    <property type="project" value="UniProtKB-KW"/>
</dbReference>
<feature type="domain" description="K Homology" evidence="4">
    <location>
        <begin position="161"/>
        <end position="225"/>
    </location>
</feature>
<evidence type="ECO:0000259" key="4">
    <source>
        <dbReference type="SMART" id="SM00322"/>
    </source>
</evidence>
<dbReference type="GO" id="GO:0034475">
    <property type="term" value="P:U4 snRNA 3'-end processing"/>
    <property type="evidence" value="ECO:0007669"/>
    <property type="project" value="TreeGrafter"/>
</dbReference>
<dbReference type="SUPFAM" id="SSF110324">
    <property type="entry name" value="Ribosomal L27 protein-like"/>
    <property type="match status" value="1"/>
</dbReference>
<dbReference type="InterPro" id="IPR036612">
    <property type="entry name" value="KH_dom_type_1_sf"/>
</dbReference>